<proteinExistence type="predicted"/>
<dbReference type="EMBL" id="JASDAP010000015">
    <property type="protein sequence ID" value="KAK1891906.1"/>
    <property type="molecule type" value="Genomic_DNA"/>
</dbReference>
<gene>
    <name evidence="1" type="ORF">KUDE01_010730</name>
</gene>
<keyword evidence="2" id="KW-1185">Reference proteome</keyword>
<evidence type="ECO:0000313" key="1">
    <source>
        <dbReference type="EMBL" id="KAK1891906.1"/>
    </source>
</evidence>
<evidence type="ECO:0000313" key="2">
    <source>
        <dbReference type="Proteomes" id="UP001228049"/>
    </source>
</evidence>
<dbReference type="Proteomes" id="UP001228049">
    <property type="component" value="Unassembled WGS sequence"/>
</dbReference>
<name>A0AAD9F8D7_DISEL</name>
<accession>A0AAD9F8D7</accession>
<dbReference type="AlphaFoldDB" id="A0AAD9F8D7"/>
<protein>
    <submittedName>
        <fullName evidence="1">Nuclear poly(A) polymerase 3</fullName>
    </submittedName>
</protein>
<organism evidence="1 2">
    <name type="scientific">Dissostichus eleginoides</name>
    <name type="common">Patagonian toothfish</name>
    <name type="synonym">Dissostichus amissus</name>
    <dbReference type="NCBI Taxonomy" id="100907"/>
    <lineage>
        <taxon>Eukaryota</taxon>
        <taxon>Metazoa</taxon>
        <taxon>Chordata</taxon>
        <taxon>Craniata</taxon>
        <taxon>Vertebrata</taxon>
        <taxon>Euteleostomi</taxon>
        <taxon>Actinopterygii</taxon>
        <taxon>Neopterygii</taxon>
        <taxon>Teleostei</taxon>
        <taxon>Neoteleostei</taxon>
        <taxon>Acanthomorphata</taxon>
        <taxon>Eupercaria</taxon>
        <taxon>Perciformes</taxon>
        <taxon>Notothenioidei</taxon>
        <taxon>Nototheniidae</taxon>
        <taxon>Dissostichus</taxon>
    </lineage>
</organism>
<reference evidence="1" key="1">
    <citation type="submission" date="2023-04" db="EMBL/GenBank/DDBJ databases">
        <title>Chromosome-level genome of Chaenocephalus aceratus.</title>
        <authorList>
            <person name="Park H."/>
        </authorList>
    </citation>
    <scope>NUCLEOTIDE SEQUENCE</scope>
    <source>
        <strain evidence="1">DE</strain>
        <tissue evidence="1">Muscle</tissue>
    </source>
</reference>
<comment type="caution">
    <text evidence="1">The sequence shown here is derived from an EMBL/GenBank/DDBJ whole genome shotgun (WGS) entry which is preliminary data.</text>
</comment>
<sequence length="138" mass="15205">MSLSSSRSAHKAALPPILCLFATASPTLIASLARSVSTERCACPQLVCDTDVFLRRDAYPADPVPPLLCPSSLCCTHHQFTTSDRGYEKVTAHSWVLSRCPPWDQALHSGYECPEQPCFPVGSLKPRSPVWYPSMRDQ</sequence>